<organism evidence="2 3">
    <name type="scientific">Salinimonas iocasae</name>
    <dbReference type="NCBI Taxonomy" id="2572577"/>
    <lineage>
        <taxon>Bacteria</taxon>
        <taxon>Pseudomonadati</taxon>
        <taxon>Pseudomonadota</taxon>
        <taxon>Gammaproteobacteria</taxon>
        <taxon>Alteromonadales</taxon>
        <taxon>Alteromonadaceae</taxon>
        <taxon>Alteromonas/Salinimonas group</taxon>
        <taxon>Salinimonas</taxon>
    </lineage>
</organism>
<dbReference type="PANTHER" id="PTHR47505">
    <property type="entry name" value="DNA UTILIZATION PROTEIN YHGH"/>
    <property type="match status" value="1"/>
</dbReference>
<dbReference type="Proteomes" id="UP000304912">
    <property type="component" value="Chromosome"/>
</dbReference>
<dbReference type="InterPro" id="IPR000836">
    <property type="entry name" value="PRTase_dom"/>
</dbReference>
<gene>
    <name evidence="2" type="ORF">FBQ74_16750</name>
</gene>
<evidence type="ECO:0000313" key="2">
    <source>
        <dbReference type="EMBL" id="QCZ95023.1"/>
    </source>
</evidence>
<comment type="similarity">
    <text evidence="1">Belongs to the ComF/GntX family.</text>
</comment>
<protein>
    <submittedName>
        <fullName evidence="2">ComF family protein</fullName>
    </submittedName>
</protein>
<dbReference type="PANTHER" id="PTHR47505:SF1">
    <property type="entry name" value="DNA UTILIZATION PROTEIN YHGH"/>
    <property type="match status" value="1"/>
</dbReference>
<evidence type="ECO:0000256" key="1">
    <source>
        <dbReference type="ARBA" id="ARBA00008007"/>
    </source>
</evidence>
<dbReference type="SUPFAM" id="SSF53271">
    <property type="entry name" value="PRTase-like"/>
    <property type="match status" value="1"/>
</dbReference>
<accession>A0A5B7YID1</accession>
<dbReference type="Gene3D" id="3.40.50.2020">
    <property type="match status" value="1"/>
</dbReference>
<dbReference type="InterPro" id="IPR051910">
    <property type="entry name" value="ComF/GntX_DNA_util-trans"/>
</dbReference>
<dbReference type="InterPro" id="IPR029057">
    <property type="entry name" value="PRTase-like"/>
</dbReference>
<evidence type="ECO:0000313" key="3">
    <source>
        <dbReference type="Proteomes" id="UP000304912"/>
    </source>
</evidence>
<keyword evidence="3" id="KW-1185">Reference proteome</keyword>
<dbReference type="CDD" id="cd06223">
    <property type="entry name" value="PRTases_typeI"/>
    <property type="match status" value="1"/>
</dbReference>
<dbReference type="KEGG" id="salk:FBQ74_16750"/>
<sequence>MRKTMNLLNYSCLLCRQYSCQKICEHCKNDTRFFSQKNETNLLLSPAIARHIRHTHYTALFACGYYEWPFDRMIRALKFSHDLRYSSELAKWFYTHCCENATSLPQVLLPVPLPANRYWSRQFNQAGELSRQISRLSGIPTYAPWAMRRGGKAQHTQNRAQRLINLRHAFDIQALPPVERVAIVDDVITTGCTADALATLIHQQAPRMQIQLWTIAVTPAPGKRLSI</sequence>
<dbReference type="EMBL" id="CP039852">
    <property type="protein sequence ID" value="QCZ95023.1"/>
    <property type="molecule type" value="Genomic_DNA"/>
</dbReference>
<proteinExistence type="inferred from homology"/>
<name>A0A5B7YID1_9ALTE</name>
<reference evidence="2 3" key="1">
    <citation type="submission" date="2019-04" db="EMBL/GenBank/DDBJ databases">
        <title>Salinimonas iocasae sp. nov., a halophilic bacterium isolated from the outer tube casing of tubeworms in Okinawa Trough.</title>
        <authorList>
            <person name="Zhang H."/>
            <person name="Wang H."/>
            <person name="Li C."/>
        </authorList>
    </citation>
    <scope>NUCLEOTIDE SEQUENCE [LARGE SCALE GENOMIC DNA]</scope>
    <source>
        <strain evidence="2 3">KX18D6</strain>
    </source>
</reference>
<dbReference type="AlphaFoldDB" id="A0A5B7YID1"/>
<dbReference type="OrthoDB" id="9793412at2"/>